<dbReference type="Proteomes" id="UP000198767">
    <property type="component" value="Unassembled WGS sequence"/>
</dbReference>
<dbReference type="OrthoDB" id="9807744at2"/>
<feature type="transmembrane region" description="Helical" evidence="1">
    <location>
        <begin position="267"/>
        <end position="287"/>
    </location>
</feature>
<gene>
    <name evidence="4" type="ORF">SAMN04488118_10875</name>
</gene>
<feature type="transmembrane region" description="Helical" evidence="1">
    <location>
        <begin position="299"/>
        <end position="318"/>
    </location>
</feature>
<accession>A0A1G5R5X8</accession>
<protein>
    <submittedName>
        <fullName evidence="4">Uncharacterized membrane protein YeiB</fullName>
    </submittedName>
</protein>
<evidence type="ECO:0000313" key="4">
    <source>
        <dbReference type="EMBL" id="SCZ68719.1"/>
    </source>
</evidence>
<reference evidence="4 5" key="1">
    <citation type="submission" date="2016-10" db="EMBL/GenBank/DDBJ databases">
        <authorList>
            <person name="de Groot N.N."/>
        </authorList>
    </citation>
    <scope>NUCLEOTIDE SEQUENCE [LARGE SCALE GENOMIC DNA]</scope>
    <source>
        <strain evidence="4 5">U95</strain>
    </source>
</reference>
<evidence type="ECO:0000259" key="3">
    <source>
        <dbReference type="Pfam" id="PF07786"/>
    </source>
</evidence>
<dbReference type="AlphaFoldDB" id="A0A1G5R5X8"/>
<dbReference type="STRING" id="1156985.SAMN04488118_10875"/>
<feature type="transmembrane region" description="Helical" evidence="1">
    <location>
        <begin position="164"/>
        <end position="182"/>
    </location>
</feature>
<dbReference type="PANTHER" id="PTHR30590:SF3">
    <property type="entry name" value="HYPOTHETICAL MEMBRANE SPANNING PROTEIN"/>
    <property type="match status" value="1"/>
</dbReference>
<feature type="transmembrane region" description="Helical" evidence="1">
    <location>
        <begin position="228"/>
        <end position="247"/>
    </location>
</feature>
<dbReference type="InterPro" id="IPR012429">
    <property type="entry name" value="HGSNAT_cat"/>
</dbReference>
<keyword evidence="5" id="KW-1185">Reference proteome</keyword>
<feature type="transmembrane region" description="Helical" evidence="1">
    <location>
        <begin position="7"/>
        <end position="25"/>
    </location>
</feature>
<evidence type="ECO:0000313" key="5">
    <source>
        <dbReference type="Proteomes" id="UP000198767"/>
    </source>
</evidence>
<proteinExistence type="predicted"/>
<sequence length="343" mass="38004">MRLYGIDVARFLAFCGMVLVNFRLVAEMPEAQDLSSWLGAVLEGRAAGLFVILAGLGLALGTPAPSVVVRRGLVLIGFGSLNLLIFEADILHYYGLFFLIALPFLGLSSRALILSCALILALSFTLQLTLNYDANWNWETLTYSNFWTVQGLLRHSLFNGWHPVLPWICFLLFGLWLGRLPLARASVQVQLILWGSLTTVLTLMPVRFATDPEIIFLLQTAPIPPVPFYVLSAMGSGAAVLGLALWITPRLPQAVINPMVHTGRQTLTLYITHILLGMGLMEEWGWLNSPPSSDKMVTYSFVFCGFCVLYAVIWARFMKRGPFEALMRFASGTGIAQKSRQTN</sequence>
<feature type="transmembrane region" description="Helical" evidence="1">
    <location>
        <begin position="112"/>
        <end position="130"/>
    </location>
</feature>
<feature type="transmembrane region" description="Helical" evidence="1">
    <location>
        <begin position="91"/>
        <end position="107"/>
    </location>
</feature>
<feature type="domain" description="DUF418" evidence="2">
    <location>
        <begin position="237"/>
        <end position="329"/>
    </location>
</feature>
<dbReference type="Pfam" id="PF07786">
    <property type="entry name" value="HGSNAT_cat"/>
    <property type="match status" value="1"/>
</dbReference>
<feature type="transmembrane region" description="Helical" evidence="1">
    <location>
        <begin position="37"/>
        <end position="61"/>
    </location>
</feature>
<dbReference type="InterPro" id="IPR007349">
    <property type="entry name" value="DUF418"/>
</dbReference>
<keyword evidence="1" id="KW-0472">Membrane</keyword>
<evidence type="ECO:0000256" key="1">
    <source>
        <dbReference type="SAM" id="Phobius"/>
    </source>
</evidence>
<dbReference type="RefSeq" id="WP_090219661.1">
    <property type="nucleotide sequence ID" value="NZ_FMWG01000008.1"/>
</dbReference>
<dbReference type="PANTHER" id="PTHR30590">
    <property type="entry name" value="INNER MEMBRANE PROTEIN"/>
    <property type="match status" value="1"/>
</dbReference>
<dbReference type="EMBL" id="FMWG01000008">
    <property type="protein sequence ID" value="SCZ68719.1"/>
    <property type="molecule type" value="Genomic_DNA"/>
</dbReference>
<name>A0A1G5R5X8_9RHOB</name>
<dbReference type="InterPro" id="IPR052529">
    <property type="entry name" value="Bact_Transport_Assoc"/>
</dbReference>
<keyword evidence="1" id="KW-0812">Transmembrane</keyword>
<feature type="transmembrane region" description="Helical" evidence="1">
    <location>
        <begin position="189"/>
        <end position="208"/>
    </location>
</feature>
<keyword evidence="1" id="KW-1133">Transmembrane helix</keyword>
<organism evidence="4 5">
    <name type="scientific">Epibacterium ulvae</name>
    <dbReference type="NCBI Taxonomy" id="1156985"/>
    <lineage>
        <taxon>Bacteria</taxon>
        <taxon>Pseudomonadati</taxon>
        <taxon>Pseudomonadota</taxon>
        <taxon>Alphaproteobacteria</taxon>
        <taxon>Rhodobacterales</taxon>
        <taxon>Roseobacteraceae</taxon>
        <taxon>Epibacterium</taxon>
    </lineage>
</organism>
<feature type="domain" description="Heparan-alpha-glucosaminide N-acetyltransferase catalytic" evidence="3">
    <location>
        <begin position="2"/>
        <end position="189"/>
    </location>
</feature>
<dbReference type="Pfam" id="PF04235">
    <property type="entry name" value="DUF418"/>
    <property type="match status" value="1"/>
</dbReference>
<evidence type="ECO:0000259" key="2">
    <source>
        <dbReference type="Pfam" id="PF04235"/>
    </source>
</evidence>